<dbReference type="EMBL" id="KN554394">
    <property type="protein sequence ID" value="KHJ89311.1"/>
    <property type="molecule type" value="Genomic_DNA"/>
</dbReference>
<dbReference type="OrthoDB" id="5840102at2759"/>
<evidence type="ECO:0000313" key="2">
    <source>
        <dbReference type="Proteomes" id="UP000053660"/>
    </source>
</evidence>
<evidence type="ECO:0008006" key="3">
    <source>
        <dbReference type="Google" id="ProtNLM"/>
    </source>
</evidence>
<name>A0A0B1SZH0_OESDE</name>
<proteinExistence type="predicted"/>
<dbReference type="AlphaFoldDB" id="A0A0B1SZH0"/>
<evidence type="ECO:0000313" key="1">
    <source>
        <dbReference type="EMBL" id="KHJ89311.1"/>
    </source>
</evidence>
<accession>A0A0B1SZH0</accession>
<protein>
    <recommendedName>
        <fullName evidence="3">SXP/RAL-2 family protein Ani s 5-like cation-binding domain-containing protein</fullName>
    </recommendedName>
</protein>
<organism evidence="1 2">
    <name type="scientific">Oesophagostomum dentatum</name>
    <name type="common">Nodular worm</name>
    <dbReference type="NCBI Taxonomy" id="61180"/>
    <lineage>
        <taxon>Eukaryota</taxon>
        <taxon>Metazoa</taxon>
        <taxon>Ecdysozoa</taxon>
        <taxon>Nematoda</taxon>
        <taxon>Chromadorea</taxon>
        <taxon>Rhabditida</taxon>
        <taxon>Rhabditina</taxon>
        <taxon>Rhabditomorpha</taxon>
        <taxon>Strongyloidea</taxon>
        <taxon>Strongylidae</taxon>
        <taxon>Oesophagostomum</taxon>
    </lineage>
</organism>
<keyword evidence="2" id="KW-1185">Reference proteome</keyword>
<dbReference type="Proteomes" id="UP000053660">
    <property type="component" value="Unassembled WGS sequence"/>
</dbReference>
<sequence>MSSKGFFSSEKKKKLDVILARQSESIKQLYQTNVEREKLQYKTKMEGRIARATDPAIKDYWRKVQEIDNDMSISENEADMKEKALKNNLTPAQKRMLED</sequence>
<gene>
    <name evidence="1" type="ORF">OESDEN_10868</name>
</gene>
<reference evidence="1 2" key="1">
    <citation type="submission" date="2014-03" db="EMBL/GenBank/DDBJ databases">
        <title>Draft genome of the hookworm Oesophagostomum dentatum.</title>
        <authorList>
            <person name="Mitreva M."/>
        </authorList>
    </citation>
    <scope>NUCLEOTIDE SEQUENCE [LARGE SCALE GENOMIC DNA]</scope>
    <source>
        <strain evidence="1 2">OD-Hann</strain>
    </source>
</reference>